<proteinExistence type="predicted"/>
<dbReference type="Proteomes" id="UP001642464">
    <property type="component" value="Unassembled WGS sequence"/>
</dbReference>
<evidence type="ECO:0000313" key="1">
    <source>
        <dbReference type="EMBL" id="CAK9004556.1"/>
    </source>
</evidence>
<accession>A0ABP0IRV3</accession>
<name>A0ABP0IRV3_9DINO</name>
<reference evidence="1 2" key="1">
    <citation type="submission" date="2024-02" db="EMBL/GenBank/DDBJ databases">
        <authorList>
            <person name="Chen Y."/>
            <person name="Shah S."/>
            <person name="Dougan E. K."/>
            <person name="Thang M."/>
            <person name="Chan C."/>
        </authorList>
    </citation>
    <scope>NUCLEOTIDE SEQUENCE [LARGE SCALE GENOMIC DNA]</scope>
</reference>
<sequence length="102" mass="10905">MHHFREVCLPVATFVKLPSHVQYLHTFGAVAGLSNCGDEMVVEFYDMCAAHRTANSIPGCRPMMHTPASSSSPLCPAEVLQSAGMPTVAQEASEFKALEGPA</sequence>
<organism evidence="1 2">
    <name type="scientific">Durusdinium trenchii</name>
    <dbReference type="NCBI Taxonomy" id="1381693"/>
    <lineage>
        <taxon>Eukaryota</taxon>
        <taxon>Sar</taxon>
        <taxon>Alveolata</taxon>
        <taxon>Dinophyceae</taxon>
        <taxon>Suessiales</taxon>
        <taxon>Symbiodiniaceae</taxon>
        <taxon>Durusdinium</taxon>
    </lineage>
</organism>
<protein>
    <submittedName>
        <fullName evidence="1">Uncharacterized protein</fullName>
    </submittedName>
</protein>
<comment type="caution">
    <text evidence="1">The sequence shown here is derived from an EMBL/GenBank/DDBJ whole genome shotgun (WGS) entry which is preliminary data.</text>
</comment>
<dbReference type="EMBL" id="CAXAMM010004692">
    <property type="protein sequence ID" value="CAK9004556.1"/>
    <property type="molecule type" value="Genomic_DNA"/>
</dbReference>
<keyword evidence="2" id="KW-1185">Reference proteome</keyword>
<evidence type="ECO:0000313" key="2">
    <source>
        <dbReference type="Proteomes" id="UP001642464"/>
    </source>
</evidence>
<gene>
    <name evidence="1" type="ORF">SCF082_LOCUS8235</name>
</gene>